<accession>A0ABN1WPZ9</accession>
<dbReference type="SUPFAM" id="SSF52540">
    <property type="entry name" value="P-loop containing nucleoside triphosphate hydrolases"/>
    <property type="match status" value="1"/>
</dbReference>
<dbReference type="EMBL" id="BAAAIH010000003">
    <property type="protein sequence ID" value="GAA1254228.1"/>
    <property type="molecule type" value="Genomic_DNA"/>
</dbReference>
<name>A0ABN1WPZ9_9ACTN</name>
<protein>
    <submittedName>
        <fullName evidence="3">AAA family ATPase</fullName>
    </submittedName>
</protein>
<gene>
    <name evidence="3" type="ORF">GCM10009579_10200</name>
</gene>
<sequence>MPSRLLELHVENFRSLRDVTIPLGPLTVLVGPNGVGKSNVLKVFDFLADIIRTDLQPALDARGGFDEAAFWGGVKPPTFMRVQLKATWTSNSTLNAPDEYSLTIRRRSLPSNRDTNRASYALSREESFVFKRTQGRGRRITISGEEARVVDKRAGREEGRGSSFGIRRLSSGLSTLPRLGPADGGDEVTRVADRLSSFRVFDVDVAAARMPTRLRAADMTTLAPHAENLAAFLISLSGRDEIWENLVEDARLVLPQLENIEFEEAGGSIDQLTVVLRERSLRRLTPLADASYGTVRLLGLLALLYDPHPPAFTCIEEIDHGLHPQALELVVQRLREASERTQFIVATHSPALVNRLRPGEFVVCDRDDDGASIIPALSVSEVEAIVEESGDQPLGELWFAGVLGGDLTGGAL</sequence>
<feature type="domain" description="Endonuclease GajA/Old nuclease/RecF-like AAA" evidence="1">
    <location>
        <begin position="7"/>
        <end position="49"/>
    </location>
</feature>
<evidence type="ECO:0000259" key="1">
    <source>
        <dbReference type="Pfam" id="PF13175"/>
    </source>
</evidence>
<feature type="domain" description="ATPase AAA-type core" evidence="2">
    <location>
        <begin position="258"/>
        <end position="354"/>
    </location>
</feature>
<dbReference type="PANTHER" id="PTHR40396">
    <property type="entry name" value="ATPASE-LIKE PROTEIN"/>
    <property type="match status" value="1"/>
</dbReference>
<dbReference type="PANTHER" id="PTHR40396:SF1">
    <property type="entry name" value="ATPASE AAA-TYPE CORE DOMAIN-CONTAINING PROTEIN"/>
    <property type="match status" value="1"/>
</dbReference>
<dbReference type="InterPro" id="IPR041685">
    <property type="entry name" value="AAA_GajA/Old/RecF-like"/>
</dbReference>
<dbReference type="InterPro" id="IPR014555">
    <property type="entry name" value="RecF-like"/>
</dbReference>
<evidence type="ECO:0000313" key="3">
    <source>
        <dbReference type="EMBL" id="GAA1254228.1"/>
    </source>
</evidence>
<dbReference type="InterPro" id="IPR003959">
    <property type="entry name" value="ATPase_AAA_core"/>
</dbReference>
<dbReference type="Gene3D" id="3.40.50.300">
    <property type="entry name" value="P-loop containing nucleotide triphosphate hydrolases"/>
    <property type="match status" value="2"/>
</dbReference>
<dbReference type="Pfam" id="PF13175">
    <property type="entry name" value="AAA_15"/>
    <property type="match status" value="1"/>
</dbReference>
<comment type="caution">
    <text evidence="3">The sequence shown here is derived from an EMBL/GenBank/DDBJ whole genome shotgun (WGS) entry which is preliminary data.</text>
</comment>
<proteinExistence type="predicted"/>
<reference evidence="3 4" key="1">
    <citation type="journal article" date="2019" name="Int. J. Syst. Evol. Microbiol.">
        <title>The Global Catalogue of Microorganisms (GCM) 10K type strain sequencing project: providing services to taxonomists for standard genome sequencing and annotation.</title>
        <authorList>
            <consortium name="The Broad Institute Genomics Platform"/>
            <consortium name="The Broad Institute Genome Sequencing Center for Infectious Disease"/>
            <person name="Wu L."/>
            <person name="Ma J."/>
        </authorList>
    </citation>
    <scope>NUCLEOTIDE SEQUENCE [LARGE SCALE GENOMIC DNA]</scope>
    <source>
        <strain evidence="3 4">JCM 11448</strain>
    </source>
</reference>
<organism evidence="3 4">
    <name type="scientific">Streptomyces javensis</name>
    <dbReference type="NCBI Taxonomy" id="114698"/>
    <lineage>
        <taxon>Bacteria</taxon>
        <taxon>Bacillati</taxon>
        <taxon>Actinomycetota</taxon>
        <taxon>Actinomycetes</taxon>
        <taxon>Kitasatosporales</taxon>
        <taxon>Streptomycetaceae</taxon>
        <taxon>Streptomyces</taxon>
        <taxon>Streptomyces violaceusniger group</taxon>
    </lineage>
</organism>
<keyword evidence="4" id="KW-1185">Reference proteome</keyword>
<dbReference type="Proteomes" id="UP001500282">
    <property type="component" value="Unassembled WGS sequence"/>
</dbReference>
<dbReference type="Pfam" id="PF13304">
    <property type="entry name" value="AAA_21"/>
    <property type="match status" value="1"/>
</dbReference>
<evidence type="ECO:0000259" key="2">
    <source>
        <dbReference type="Pfam" id="PF13304"/>
    </source>
</evidence>
<dbReference type="InterPro" id="IPR027417">
    <property type="entry name" value="P-loop_NTPase"/>
</dbReference>
<evidence type="ECO:0000313" key="4">
    <source>
        <dbReference type="Proteomes" id="UP001500282"/>
    </source>
</evidence>
<dbReference type="PIRSF" id="PIRSF029347">
    <property type="entry name" value="RecF"/>
    <property type="match status" value="1"/>
</dbReference>